<keyword evidence="7" id="KW-0804">Transcription</keyword>
<dbReference type="Pfam" id="PF00486">
    <property type="entry name" value="Trans_reg_C"/>
    <property type="match status" value="1"/>
</dbReference>
<dbReference type="Gene3D" id="1.10.10.10">
    <property type="entry name" value="Winged helix-like DNA-binding domain superfamily/Winged helix DNA-binding domain"/>
    <property type="match status" value="1"/>
</dbReference>
<dbReference type="RefSeq" id="WP_011400584.1">
    <property type="nucleotide sequence ID" value="NC_007645.1"/>
</dbReference>
<dbReference type="InterPro" id="IPR011006">
    <property type="entry name" value="CheY-like_superfamily"/>
</dbReference>
<dbReference type="InterPro" id="IPR016032">
    <property type="entry name" value="Sig_transdc_resp-reg_C-effctor"/>
</dbReference>
<organism evidence="12 13">
    <name type="scientific">Hahella chejuensis (strain KCTC 2396)</name>
    <dbReference type="NCBI Taxonomy" id="349521"/>
    <lineage>
        <taxon>Bacteria</taxon>
        <taxon>Pseudomonadati</taxon>
        <taxon>Pseudomonadota</taxon>
        <taxon>Gammaproteobacteria</taxon>
        <taxon>Oceanospirillales</taxon>
        <taxon>Hahellaceae</taxon>
        <taxon>Hahella</taxon>
    </lineage>
</organism>
<feature type="domain" description="Response regulatory" evidence="10">
    <location>
        <begin position="4"/>
        <end position="117"/>
    </location>
</feature>
<reference evidence="12 13" key="1">
    <citation type="journal article" date="2005" name="Nucleic Acids Res.">
        <title>Genomic blueprint of Hahella chejuensis, a marine microbe producing an algicidal agent.</title>
        <authorList>
            <person name="Jeong H."/>
            <person name="Yim J.H."/>
            <person name="Lee C."/>
            <person name="Choi S.-H."/>
            <person name="Park Y.K."/>
            <person name="Yoon S.H."/>
            <person name="Hur C.-G."/>
            <person name="Kang H.-Y."/>
            <person name="Kim D."/>
            <person name="Lee H.H."/>
            <person name="Park K.H."/>
            <person name="Park S.-H."/>
            <person name="Park H.-S."/>
            <person name="Lee H.K."/>
            <person name="Oh T.K."/>
            <person name="Kim J.F."/>
        </authorList>
    </citation>
    <scope>NUCLEOTIDE SEQUENCE [LARGE SCALE GENOMIC DNA]</scope>
    <source>
        <strain evidence="12 13">KCTC 2396</strain>
    </source>
</reference>
<keyword evidence="13" id="KW-1185">Reference proteome</keyword>
<dbReference type="KEGG" id="hch:HCH_06917"/>
<dbReference type="SMART" id="SM00862">
    <property type="entry name" value="Trans_reg_C"/>
    <property type="match status" value="1"/>
</dbReference>
<evidence type="ECO:0000256" key="8">
    <source>
        <dbReference type="PROSITE-ProRule" id="PRU00169"/>
    </source>
</evidence>
<dbReference type="GO" id="GO:0006355">
    <property type="term" value="P:regulation of DNA-templated transcription"/>
    <property type="evidence" value="ECO:0007669"/>
    <property type="project" value="InterPro"/>
</dbReference>
<dbReference type="FunFam" id="3.40.50.2300:FF:000001">
    <property type="entry name" value="DNA-binding response regulator PhoB"/>
    <property type="match status" value="1"/>
</dbReference>
<dbReference type="SUPFAM" id="SSF52172">
    <property type="entry name" value="CheY-like"/>
    <property type="match status" value="1"/>
</dbReference>
<dbReference type="InterPro" id="IPR036388">
    <property type="entry name" value="WH-like_DNA-bd_sf"/>
</dbReference>
<keyword evidence="4" id="KW-0902">Two-component regulatory system</keyword>
<evidence type="ECO:0000256" key="6">
    <source>
        <dbReference type="ARBA" id="ARBA00023125"/>
    </source>
</evidence>
<dbReference type="OrthoDB" id="9802426at2"/>
<dbReference type="Pfam" id="PF00072">
    <property type="entry name" value="Response_reg"/>
    <property type="match status" value="1"/>
</dbReference>
<dbReference type="PROSITE" id="PS51755">
    <property type="entry name" value="OMPR_PHOB"/>
    <property type="match status" value="1"/>
</dbReference>
<dbReference type="STRING" id="349521.HCH_06917"/>
<evidence type="ECO:0000256" key="9">
    <source>
        <dbReference type="PROSITE-ProRule" id="PRU01091"/>
    </source>
</evidence>
<dbReference type="InterPro" id="IPR001867">
    <property type="entry name" value="OmpR/PhoB-type_DNA-bd"/>
</dbReference>
<feature type="modified residue" description="4-aspartylphosphate" evidence="8">
    <location>
        <position position="53"/>
    </location>
</feature>
<evidence type="ECO:0000313" key="13">
    <source>
        <dbReference type="Proteomes" id="UP000000238"/>
    </source>
</evidence>
<dbReference type="GO" id="GO:0032993">
    <property type="term" value="C:protein-DNA complex"/>
    <property type="evidence" value="ECO:0007669"/>
    <property type="project" value="TreeGrafter"/>
</dbReference>
<dbReference type="HOGENOM" id="CLU_000445_30_4_6"/>
<evidence type="ECO:0000256" key="2">
    <source>
        <dbReference type="ARBA" id="ARBA00022490"/>
    </source>
</evidence>
<keyword evidence="5" id="KW-0805">Transcription regulation</keyword>
<evidence type="ECO:0000259" key="11">
    <source>
        <dbReference type="PROSITE" id="PS51755"/>
    </source>
</evidence>
<comment type="subcellular location">
    <subcellularLocation>
        <location evidence="1">Cytoplasm</location>
    </subcellularLocation>
</comment>
<name>Q2S740_HAHCH</name>
<keyword evidence="2" id="KW-0963">Cytoplasm</keyword>
<dbReference type="PROSITE" id="PS50110">
    <property type="entry name" value="RESPONSE_REGULATORY"/>
    <property type="match status" value="1"/>
</dbReference>
<dbReference type="AlphaFoldDB" id="Q2S740"/>
<dbReference type="GO" id="GO:0005829">
    <property type="term" value="C:cytosol"/>
    <property type="evidence" value="ECO:0007669"/>
    <property type="project" value="TreeGrafter"/>
</dbReference>
<sequence>MTERLLLVDDDKGLTRLIKQFLEQNGYPVKVIHDGESAVSWLERNQPQLIILDVMLPGMDGLSVCREVRKHYKGPIIMLTSLDDDIDEVAGLEVGADDYLAKPVKSRVLLAHIRAQLRRVETYSANDSDAPATQENGVIRIGELVINSNARTVVKAGVAIDFTTAEFNLLYYLARQAGSVISRDLVYREIFNLEYDGLDRSIDLRVSRIRKRLGDDPKQPRLIKTIRGEGYLFVDNADNGET</sequence>
<dbReference type="PANTHER" id="PTHR48111:SF1">
    <property type="entry name" value="TWO-COMPONENT RESPONSE REGULATOR ORR33"/>
    <property type="match status" value="1"/>
</dbReference>
<evidence type="ECO:0000256" key="5">
    <source>
        <dbReference type="ARBA" id="ARBA00023015"/>
    </source>
</evidence>
<dbReference type="GO" id="GO:0000976">
    <property type="term" value="F:transcription cis-regulatory region binding"/>
    <property type="evidence" value="ECO:0007669"/>
    <property type="project" value="TreeGrafter"/>
</dbReference>
<keyword evidence="6 9" id="KW-0238">DNA-binding</keyword>
<dbReference type="Gene3D" id="3.40.50.2300">
    <property type="match status" value="1"/>
</dbReference>
<evidence type="ECO:0000256" key="3">
    <source>
        <dbReference type="ARBA" id="ARBA00022553"/>
    </source>
</evidence>
<dbReference type="InterPro" id="IPR039420">
    <property type="entry name" value="WalR-like"/>
</dbReference>
<protein>
    <submittedName>
        <fullName evidence="12">Response regulator consisting of a CheY-like receiver domain and a winged-helix DNA-binding domain</fullName>
    </submittedName>
</protein>
<dbReference type="FunFam" id="1.10.10.10:FF:000099">
    <property type="entry name" value="Two-component system response regulator TorR"/>
    <property type="match status" value="1"/>
</dbReference>
<dbReference type="Proteomes" id="UP000000238">
    <property type="component" value="Chromosome"/>
</dbReference>
<accession>Q2S740</accession>
<dbReference type="EMBL" id="CP000155">
    <property type="protein sequence ID" value="ABC33534.1"/>
    <property type="molecule type" value="Genomic_DNA"/>
</dbReference>
<dbReference type="PANTHER" id="PTHR48111">
    <property type="entry name" value="REGULATOR OF RPOS"/>
    <property type="match status" value="1"/>
</dbReference>
<feature type="DNA-binding region" description="OmpR/PhoB-type" evidence="9">
    <location>
        <begin position="136"/>
        <end position="235"/>
    </location>
</feature>
<dbReference type="SMART" id="SM00448">
    <property type="entry name" value="REC"/>
    <property type="match status" value="1"/>
</dbReference>
<proteinExistence type="predicted"/>
<dbReference type="Gene3D" id="6.10.250.690">
    <property type="match status" value="1"/>
</dbReference>
<dbReference type="GO" id="GO:0000156">
    <property type="term" value="F:phosphorelay response regulator activity"/>
    <property type="evidence" value="ECO:0007669"/>
    <property type="project" value="TreeGrafter"/>
</dbReference>
<gene>
    <name evidence="12" type="ordered locus">HCH_06917</name>
</gene>
<evidence type="ECO:0000256" key="7">
    <source>
        <dbReference type="ARBA" id="ARBA00023163"/>
    </source>
</evidence>
<dbReference type="eggNOG" id="COG0745">
    <property type="taxonomic scope" value="Bacteria"/>
</dbReference>
<evidence type="ECO:0000259" key="10">
    <source>
        <dbReference type="PROSITE" id="PS50110"/>
    </source>
</evidence>
<dbReference type="CDD" id="cd00383">
    <property type="entry name" value="trans_reg_C"/>
    <property type="match status" value="1"/>
</dbReference>
<evidence type="ECO:0000256" key="4">
    <source>
        <dbReference type="ARBA" id="ARBA00023012"/>
    </source>
</evidence>
<keyword evidence="3 8" id="KW-0597">Phosphoprotein</keyword>
<dbReference type="SUPFAM" id="SSF46894">
    <property type="entry name" value="C-terminal effector domain of the bipartite response regulators"/>
    <property type="match status" value="1"/>
</dbReference>
<feature type="domain" description="OmpR/PhoB-type" evidence="11">
    <location>
        <begin position="136"/>
        <end position="235"/>
    </location>
</feature>
<evidence type="ECO:0000256" key="1">
    <source>
        <dbReference type="ARBA" id="ARBA00004496"/>
    </source>
</evidence>
<evidence type="ECO:0000313" key="12">
    <source>
        <dbReference type="EMBL" id="ABC33534.1"/>
    </source>
</evidence>
<dbReference type="InterPro" id="IPR001789">
    <property type="entry name" value="Sig_transdc_resp-reg_receiver"/>
</dbReference>